<dbReference type="AlphaFoldDB" id="A0A3P6R0N7"/>
<dbReference type="InterPro" id="IPR036770">
    <property type="entry name" value="Ankyrin_rpt-contain_sf"/>
</dbReference>
<dbReference type="SMART" id="SM00248">
    <property type="entry name" value="ANK"/>
    <property type="match status" value="4"/>
</dbReference>
<dbReference type="PANTHER" id="PTHR24174:SF16">
    <property type="entry name" value="CASKIN-2"/>
    <property type="match status" value="1"/>
</dbReference>
<reference evidence="3 4" key="1">
    <citation type="submission" date="2018-11" db="EMBL/GenBank/DDBJ databases">
        <authorList>
            <consortium name="Pathogen Informatics"/>
        </authorList>
    </citation>
    <scope>NUCLEOTIDE SEQUENCE [LARGE SCALE GENOMIC DNA]</scope>
</reference>
<evidence type="ECO:0000256" key="1">
    <source>
        <dbReference type="ARBA" id="ARBA00022737"/>
    </source>
</evidence>
<name>A0A3P6R0N7_CYLGO</name>
<organism evidence="3 4">
    <name type="scientific">Cylicostephanus goldi</name>
    <name type="common">Nematode worm</name>
    <dbReference type="NCBI Taxonomy" id="71465"/>
    <lineage>
        <taxon>Eukaryota</taxon>
        <taxon>Metazoa</taxon>
        <taxon>Ecdysozoa</taxon>
        <taxon>Nematoda</taxon>
        <taxon>Chromadorea</taxon>
        <taxon>Rhabditida</taxon>
        <taxon>Rhabditina</taxon>
        <taxon>Rhabditomorpha</taxon>
        <taxon>Strongyloidea</taxon>
        <taxon>Strongylidae</taxon>
        <taxon>Cylicostephanus</taxon>
    </lineage>
</organism>
<gene>
    <name evidence="3" type="ORF">CGOC_LOCUS3633</name>
</gene>
<dbReference type="EMBL" id="UYRV01009289">
    <property type="protein sequence ID" value="VDK56376.1"/>
    <property type="molecule type" value="Genomic_DNA"/>
</dbReference>
<keyword evidence="4" id="KW-1185">Reference proteome</keyword>
<protein>
    <submittedName>
        <fullName evidence="3">Uncharacterized protein</fullName>
    </submittedName>
</protein>
<feature type="non-terminal residue" evidence="3">
    <location>
        <position position="1"/>
    </location>
</feature>
<evidence type="ECO:0000313" key="3">
    <source>
        <dbReference type="EMBL" id="VDK56376.1"/>
    </source>
</evidence>
<evidence type="ECO:0000256" key="2">
    <source>
        <dbReference type="ARBA" id="ARBA00023043"/>
    </source>
</evidence>
<keyword evidence="2" id="KW-0040">ANK repeat</keyword>
<proteinExistence type="predicted"/>
<dbReference type="OrthoDB" id="10039052at2759"/>
<dbReference type="Proteomes" id="UP000271889">
    <property type="component" value="Unassembled WGS sequence"/>
</dbReference>
<dbReference type="InterPro" id="IPR033635">
    <property type="entry name" value="ANKS1/Caskin"/>
</dbReference>
<dbReference type="SUPFAM" id="SSF48403">
    <property type="entry name" value="Ankyrin repeat"/>
    <property type="match status" value="1"/>
</dbReference>
<accession>A0A3P6R0N7</accession>
<evidence type="ECO:0000313" key="4">
    <source>
        <dbReference type="Proteomes" id="UP000271889"/>
    </source>
</evidence>
<keyword evidence="1" id="KW-0677">Repeat</keyword>
<dbReference type="InterPro" id="IPR002110">
    <property type="entry name" value="Ankyrin_rpt"/>
</dbReference>
<dbReference type="Pfam" id="PF12796">
    <property type="entry name" value="Ank_2"/>
    <property type="match status" value="1"/>
</dbReference>
<sequence length="256" mass="28612">VAHHNDKKLQTFQEFFEACRRGDVEKIRSFIASKKSKKPRTPLNFLRTALPSLGWLASSKDPSTLYTPLHTAALHGHYQVCKILVESDKLLCSARDKRGCIPLHLASWNGHYEAVKLLCESDPSSVDAVNNAQESSLHLAAQHGHDLLVRVLLEVTISIKTLIIYDYTLSYLFLGVKLRIFHFQHHADPRIRNARFETPLDVAARTGHAVVCKILVAFCPELTLQVNFYAEATCTKKILPGAEAMAQLDGVVECSI</sequence>
<dbReference type="Gene3D" id="1.25.40.20">
    <property type="entry name" value="Ankyrin repeat-containing domain"/>
    <property type="match status" value="2"/>
</dbReference>
<dbReference type="PANTHER" id="PTHR24174">
    <property type="entry name" value="ANKYRIN REPEAT AND STERILE ALPHA MOTIF DOMAIN-CONTAINING PROTEIN 1"/>
    <property type="match status" value="1"/>
</dbReference>